<evidence type="ECO:0000259" key="10">
    <source>
        <dbReference type="PROSITE" id="PS51873"/>
    </source>
</evidence>
<keyword evidence="12" id="KW-1185">Reference proteome</keyword>
<evidence type="ECO:0000313" key="11">
    <source>
        <dbReference type="EMBL" id="KAF0978305.1"/>
    </source>
</evidence>
<dbReference type="RefSeq" id="XP_044563018.1">
    <property type="nucleotide sequence ID" value="XM_044706057.1"/>
</dbReference>
<feature type="compositionally biased region" description="Pro residues" evidence="8">
    <location>
        <begin position="472"/>
        <end position="490"/>
    </location>
</feature>
<keyword evidence="3" id="KW-0677">Repeat</keyword>
<evidence type="ECO:0000256" key="5">
    <source>
        <dbReference type="ARBA" id="ARBA00022786"/>
    </source>
</evidence>
<feature type="domain" description="RING-type" evidence="9">
    <location>
        <begin position="312"/>
        <end position="352"/>
    </location>
</feature>
<dbReference type="VEuPathDB" id="AmoebaDB:NF0126510"/>
<dbReference type="InterPro" id="IPR018957">
    <property type="entry name" value="Znf_C3HC4_RING-type"/>
</dbReference>
<dbReference type="Gene3D" id="1.20.120.1750">
    <property type="match status" value="1"/>
</dbReference>
<dbReference type="AlphaFoldDB" id="A0A6A5BY60"/>
<evidence type="ECO:0000256" key="6">
    <source>
        <dbReference type="ARBA" id="ARBA00022833"/>
    </source>
</evidence>
<protein>
    <recommendedName>
        <fullName evidence="13">RING-type domain-containing protein</fullName>
    </recommendedName>
</protein>
<dbReference type="OrthoDB" id="1431934at2759"/>
<dbReference type="Gene3D" id="3.30.40.10">
    <property type="entry name" value="Zinc/RING finger domain, C3HC4 (zinc finger)"/>
    <property type="match status" value="1"/>
</dbReference>
<dbReference type="InterPro" id="IPR017907">
    <property type="entry name" value="Znf_RING_CS"/>
</dbReference>
<organism evidence="11 12">
    <name type="scientific">Naegleria fowleri</name>
    <name type="common">Brain eating amoeba</name>
    <dbReference type="NCBI Taxonomy" id="5763"/>
    <lineage>
        <taxon>Eukaryota</taxon>
        <taxon>Discoba</taxon>
        <taxon>Heterolobosea</taxon>
        <taxon>Tetramitia</taxon>
        <taxon>Eutetramitia</taxon>
        <taxon>Vahlkampfiidae</taxon>
        <taxon>Naegleria</taxon>
    </lineage>
</organism>
<evidence type="ECO:0000256" key="7">
    <source>
        <dbReference type="PROSITE-ProRule" id="PRU00175"/>
    </source>
</evidence>
<feature type="domain" description="RING-type" evidence="10">
    <location>
        <begin position="308"/>
        <end position="460"/>
    </location>
</feature>
<dbReference type="PANTHER" id="PTHR11685">
    <property type="entry name" value="RBR FAMILY RING FINGER AND IBR DOMAIN-CONTAINING"/>
    <property type="match status" value="1"/>
</dbReference>
<keyword evidence="6" id="KW-0862">Zinc</keyword>
<evidence type="ECO:0008006" key="13">
    <source>
        <dbReference type="Google" id="ProtNLM"/>
    </source>
</evidence>
<dbReference type="PROSITE" id="PS51873">
    <property type="entry name" value="TRIAD"/>
    <property type="match status" value="1"/>
</dbReference>
<dbReference type="GO" id="GO:0004842">
    <property type="term" value="F:ubiquitin-protein transferase activity"/>
    <property type="evidence" value="ECO:0007669"/>
    <property type="project" value="InterPro"/>
</dbReference>
<dbReference type="EMBL" id="VFQX01000030">
    <property type="protein sequence ID" value="KAF0978305.1"/>
    <property type="molecule type" value="Genomic_DNA"/>
</dbReference>
<gene>
    <name evidence="11" type="ORF">FDP41_002820</name>
</gene>
<dbReference type="Pfam" id="PF00097">
    <property type="entry name" value="zf-C3HC4"/>
    <property type="match status" value="1"/>
</dbReference>
<evidence type="ECO:0000256" key="3">
    <source>
        <dbReference type="ARBA" id="ARBA00022737"/>
    </source>
</evidence>
<keyword evidence="2" id="KW-0479">Metal-binding</keyword>
<evidence type="ECO:0000256" key="8">
    <source>
        <dbReference type="SAM" id="MobiDB-lite"/>
    </source>
</evidence>
<evidence type="ECO:0000256" key="1">
    <source>
        <dbReference type="ARBA" id="ARBA00022679"/>
    </source>
</evidence>
<keyword evidence="5" id="KW-0833">Ubl conjugation pathway</keyword>
<dbReference type="InterPro" id="IPR001841">
    <property type="entry name" value="Znf_RING"/>
</dbReference>
<keyword evidence="1" id="KW-0808">Transferase</keyword>
<dbReference type="GO" id="GO:0016567">
    <property type="term" value="P:protein ubiquitination"/>
    <property type="evidence" value="ECO:0007669"/>
    <property type="project" value="InterPro"/>
</dbReference>
<dbReference type="Pfam" id="PF22191">
    <property type="entry name" value="IBR_1"/>
    <property type="match status" value="1"/>
</dbReference>
<dbReference type="PROSITE" id="PS50089">
    <property type="entry name" value="ZF_RING_2"/>
    <property type="match status" value="1"/>
</dbReference>
<dbReference type="VEuPathDB" id="AmoebaDB:NF0126500"/>
<dbReference type="VEuPathDB" id="AmoebaDB:NfTy_056300"/>
<dbReference type="GeneID" id="68110038"/>
<feature type="region of interest" description="Disordered" evidence="8">
    <location>
        <begin position="472"/>
        <end position="495"/>
    </location>
</feature>
<dbReference type="InterPro" id="IPR044066">
    <property type="entry name" value="TRIAD_supradom"/>
</dbReference>
<sequence>MSVKQALEKDKIYFNSVKIQRYVEEDTIETTLACLLSKMRQYGVVDFIECNPNGIPYQLGGFIKFREYQIASQVVEELDGTPFLNGYLWMKHQLSESFQFPANIYTVACLKSEIDRLIEKISSNSECEVQIKDLGRKHNHGNNKKIFKIRATNHNSLKQAKIMAEKLLLPQQVKLDFKTFNFAQNHRKKFEIIEVEERVKFSLDSREKTVFIYGKKINTERARQKMMFIIGDRSKYHTIPLKYVKSIVGETFKELQQRYKGDITFSFLTRSITINSTDSEIEKFKIEIREITEKYEQTVLGLDRQSNLMEECSICMENITYPYMMIRCGHKVCQPCLKFKIQNHSYDYPVCSEPLTMPEIQLLLVDSSQFDSICMRSLENKCDKESHSESCAEFDENKKWIEEHTKPCPKCSKPVEKSAGCNHMTCTCGAHFCWICCACFKTEDDTYRHLARAHGGFYGDVPIQPRPEVVQGPPPVMRQPPQPIIPPQRIQPPQRMVAQLVPPDMRQPS</sequence>
<reference evidence="11 12" key="1">
    <citation type="journal article" date="2019" name="Sci. Rep.">
        <title>Nanopore sequencing improves the draft genome of the human pathogenic amoeba Naegleria fowleri.</title>
        <authorList>
            <person name="Liechti N."/>
            <person name="Schurch N."/>
            <person name="Bruggmann R."/>
            <person name="Wittwer M."/>
        </authorList>
    </citation>
    <scope>NUCLEOTIDE SEQUENCE [LARGE SCALE GENOMIC DNA]</scope>
    <source>
        <strain evidence="11 12">ATCC 30894</strain>
    </source>
</reference>
<dbReference type="InterPro" id="IPR013083">
    <property type="entry name" value="Znf_RING/FYVE/PHD"/>
</dbReference>
<evidence type="ECO:0000259" key="9">
    <source>
        <dbReference type="PROSITE" id="PS50089"/>
    </source>
</evidence>
<name>A0A6A5BY60_NAEFO</name>
<accession>A0A6A5BY60</accession>
<keyword evidence="4 7" id="KW-0863">Zinc-finger</keyword>
<comment type="caution">
    <text evidence="11">The sequence shown here is derived from an EMBL/GenBank/DDBJ whole genome shotgun (WGS) entry which is preliminary data.</text>
</comment>
<dbReference type="GO" id="GO:0008270">
    <property type="term" value="F:zinc ion binding"/>
    <property type="evidence" value="ECO:0007669"/>
    <property type="project" value="UniProtKB-KW"/>
</dbReference>
<dbReference type="InterPro" id="IPR031127">
    <property type="entry name" value="E3_UB_ligase_RBR"/>
</dbReference>
<evidence type="ECO:0000313" key="12">
    <source>
        <dbReference type="Proteomes" id="UP000444721"/>
    </source>
</evidence>
<evidence type="ECO:0000256" key="4">
    <source>
        <dbReference type="ARBA" id="ARBA00022771"/>
    </source>
</evidence>
<dbReference type="VEuPathDB" id="AmoebaDB:FDP41_002820"/>
<dbReference type="PROSITE" id="PS00518">
    <property type="entry name" value="ZF_RING_1"/>
    <property type="match status" value="1"/>
</dbReference>
<dbReference type="SUPFAM" id="SSF57850">
    <property type="entry name" value="RING/U-box"/>
    <property type="match status" value="2"/>
</dbReference>
<proteinExistence type="predicted"/>
<evidence type="ECO:0000256" key="2">
    <source>
        <dbReference type="ARBA" id="ARBA00022723"/>
    </source>
</evidence>
<dbReference type="Proteomes" id="UP000444721">
    <property type="component" value="Unassembled WGS sequence"/>
</dbReference>